<feature type="domain" description="PITH" evidence="5">
    <location>
        <begin position="147"/>
        <end position="336"/>
    </location>
</feature>
<reference evidence="6" key="1">
    <citation type="journal article" date="2020" name="Phytopathology">
        <title>Genome sequence of the chestnut blight fungus Cryphonectria parasitica EP155: A fundamental resource for an archetypical invasive plant pathogen.</title>
        <authorList>
            <person name="Crouch J.A."/>
            <person name="Dawe A."/>
            <person name="Aerts A."/>
            <person name="Barry K."/>
            <person name="Churchill A.C.L."/>
            <person name="Grimwood J."/>
            <person name="Hillman B."/>
            <person name="Milgroom M.G."/>
            <person name="Pangilinan J."/>
            <person name="Smith M."/>
            <person name="Salamov A."/>
            <person name="Schmutz J."/>
            <person name="Yadav J."/>
            <person name="Grigoriev I.V."/>
            <person name="Nuss D."/>
        </authorList>
    </citation>
    <scope>NUCLEOTIDE SEQUENCE</scope>
    <source>
        <strain evidence="6">EP155</strain>
    </source>
</reference>
<feature type="region of interest" description="Disordered" evidence="3">
    <location>
        <begin position="120"/>
        <end position="141"/>
    </location>
</feature>
<dbReference type="InterPro" id="IPR017937">
    <property type="entry name" value="Thioredoxin_CS"/>
</dbReference>
<dbReference type="EMBL" id="MU032350">
    <property type="protein sequence ID" value="KAF3762619.1"/>
    <property type="molecule type" value="Genomic_DNA"/>
</dbReference>
<comment type="similarity">
    <text evidence="1">Belongs to the thioredoxin family.</text>
</comment>
<dbReference type="InterPro" id="IPR010400">
    <property type="entry name" value="PITH_dom"/>
</dbReference>
<feature type="domain" description="Thioredoxin" evidence="4">
    <location>
        <begin position="1"/>
        <end position="111"/>
    </location>
</feature>
<dbReference type="RefSeq" id="XP_040773598.1">
    <property type="nucleotide sequence ID" value="XM_040919792.1"/>
</dbReference>
<evidence type="ECO:0000256" key="1">
    <source>
        <dbReference type="ARBA" id="ARBA00008987"/>
    </source>
</evidence>
<dbReference type="SUPFAM" id="SSF52833">
    <property type="entry name" value="Thioredoxin-like"/>
    <property type="match status" value="1"/>
</dbReference>
<name>A0A9P5CKU0_CRYP1</name>
<dbReference type="SUPFAM" id="SSF49785">
    <property type="entry name" value="Galactose-binding domain-like"/>
    <property type="match status" value="1"/>
</dbReference>
<evidence type="ECO:0000259" key="5">
    <source>
        <dbReference type="PROSITE" id="PS51532"/>
    </source>
</evidence>
<dbReference type="PROSITE" id="PS51532">
    <property type="entry name" value="PITH"/>
    <property type="match status" value="1"/>
</dbReference>
<sequence>MSASPTINIESAEQFNQLLSSTKVVIADFYADWCEPCKAIAPVFEGLSARMSRANLIAFLKINTEAQQQIASAYAISSIPTFIVFRDGKVAERVQGADPTRLKALVHRLWQEAKAAVLESRNDGSDPAAGSSSGGGGGGGASALEWRGAVLPRGYTDVTDQIELPRTELLNFDEEFGNVRVLLDPSKPGALSGGKKKDKDWVVSDTDEQLLLFTPFMSMLKLHTLQITSVQDEDEEVMRPKVLKLFTNRPHNLGFDDAESETPTQLIELTESDWNADSTANIPLRFVKFQNINSLVIFVESGEGEGEKTRIDRIRVIGETGEKRDMGKLEKIGEDSGA</sequence>
<evidence type="ECO:0000259" key="4">
    <source>
        <dbReference type="PROSITE" id="PS51352"/>
    </source>
</evidence>
<dbReference type="GeneID" id="63836921"/>
<evidence type="ECO:0000313" key="6">
    <source>
        <dbReference type="EMBL" id="KAF3762619.1"/>
    </source>
</evidence>
<dbReference type="InterPro" id="IPR036249">
    <property type="entry name" value="Thioredoxin-like_sf"/>
</dbReference>
<dbReference type="CDD" id="cd02947">
    <property type="entry name" value="TRX_family"/>
    <property type="match status" value="1"/>
</dbReference>
<dbReference type="GO" id="GO:0005737">
    <property type="term" value="C:cytoplasm"/>
    <property type="evidence" value="ECO:0007669"/>
    <property type="project" value="UniProtKB-ARBA"/>
</dbReference>
<feature type="compositionally biased region" description="Gly residues" evidence="3">
    <location>
        <begin position="132"/>
        <end position="141"/>
    </location>
</feature>
<evidence type="ECO:0000256" key="2">
    <source>
        <dbReference type="ARBA" id="ARBA00023157"/>
    </source>
</evidence>
<dbReference type="Pfam" id="PF06201">
    <property type="entry name" value="PITH"/>
    <property type="match status" value="1"/>
</dbReference>
<dbReference type="InterPro" id="IPR013766">
    <property type="entry name" value="Thioredoxin_domain"/>
</dbReference>
<dbReference type="Gene3D" id="2.60.120.470">
    <property type="entry name" value="PITH domain"/>
    <property type="match status" value="1"/>
</dbReference>
<keyword evidence="7" id="KW-1185">Reference proteome</keyword>
<keyword evidence="2" id="KW-1015">Disulfide bond</keyword>
<dbReference type="PROSITE" id="PS51352">
    <property type="entry name" value="THIOREDOXIN_2"/>
    <property type="match status" value="1"/>
</dbReference>
<dbReference type="PRINTS" id="PR00421">
    <property type="entry name" value="THIOREDOXIN"/>
</dbReference>
<proteinExistence type="inferred from homology"/>
<protein>
    <submittedName>
        <fullName evidence="6">DUF1000-domain-containing protein</fullName>
    </submittedName>
</protein>
<dbReference type="InterPro" id="IPR037047">
    <property type="entry name" value="PITH_dom_sf"/>
</dbReference>
<dbReference type="PROSITE" id="PS00194">
    <property type="entry name" value="THIOREDOXIN_1"/>
    <property type="match status" value="1"/>
</dbReference>
<dbReference type="Pfam" id="PF00085">
    <property type="entry name" value="Thioredoxin"/>
    <property type="match status" value="1"/>
</dbReference>
<dbReference type="Proteomes" id="UP000803844">
    <property type="component" value="Unassembled WGS sequence"/>
</dbReference>
<accession>A0A9P5CKU0</accession>
<dbReference type="Gene3D" id="3.40.30.10">
    <property type="entry name" value="Glutaredoxin"/>
    <property type="match status" value="1"/>
</dbReference>
<dbReference type="OrthoDB" id="2121326at2759"/>
<evidence type="ECO:0000256" key="3">
    <source>
        <dbReference type="SAM" id="MobiDB-lite"/>
    </source>
</evidence>
<organism evidence="6 7">
    <name type="scientific">Cryphonectria parasitica (strain ATCC 38755 / EP155)</name>
    <dbReference type="NCBI Taxonomy" id="660469"/>
    <lineage>
        <taxon>Eukaryota</taxon>
        <taxon>Fungi</taxon>
        <taxon>Dikarya</taxon>
        <taxon>Ascomycota</taxon>
        <taxon>Pezizomycotina</taxon>
        <taxon>Sordariomycetes</taxon>
        <taxon>Sordariomycetidae</taxon>
        <taxon>Diaporthales</taxon>
        <taxon>Cryphonectriaceae</taxon>
        <taxon>Cryphonectria-Endothia species complex</taxon>
        <taxon>Cryphonectria</taxon>
    </lineage>
</organism>
<evidence type="ECO:0000313" key="7">
    <source>
        <dbReference type="Proteomes" id="UP000803844"/>
    </source>
</evidence>
<dbReference type="PANTHER" id="PTHR46115">
    <property type="entry name" value="THIOREDOXIN-LIKE PROTEIN 1"/>
    <property type="match status" value="1"/>
</dbReference>
<comment type="caution">
    <text evidence="6">The sequence shown here is derived from an EMBL/GenBank/DDBJ whole genome shotgun (WGS) entry which is preliminary data.</text>
</comment>
<dbReference type="AlphaFoldDB" id="A0A9P5CKU0"/>
<dbReference type="InterPro" id="IPR008979">
    <property type="entry name" value="Galactose-bd-like_sf"/>
</dbReference>
<gene>
    <name evidence="6" type="ORF">M406DRAFT_323634</name>
</gene>